<reference evidence="5" key="1">
    <citation type="submission" date="2017-03" db="EMBL/GenBank/DDBJ databases">
        <authorList>
            <person name="Sharma R."/>
            <person name="Thines M."/>
        </authorList>
    </citation>
    <scope>NUCLEOTIDE SEQUENCE [LARGE SCALE GENOMIC DNA]</scope>
</reference>
<evidence type="ECO:0000256" key="1">
    <source>
        <dbReference type="RuleBase" id="RU363044"/>
    </source>
</evidence>
<comment type="similarity">
    <text evidence="1">Belongs to the helicase family.</text>
</comment>
<dbReference type="GO" id="GO:0006310">
    <property type="term" value="P:DNA recombination"/>
    <property type="evidence" value="ECO:0007669"/>
    <property type="project" value="UniProtKB-KW"/>
</dbReference>
<dbReference type="AlphaFoldDB" id="A0A1W5D6H9"/>
<organism evidence="4 5">
    <name type="scientific">Lasallia pustulata</name>
    <dbReference type="NCBI Taxonomy" id="136370"/>
    <lineage>
        <taxon>Eukaryota</taxon>
        <taxon>Fungi</taxon>
        <taxon>Dikarya</taxon>
        <taxon>Ascomycota</taxon>
        <taxon>Pezizomycotina</taxon>
        <taxon>Lecanoromycetes</taxon>
        <taxon>OSLEUM clade</taxon>
        <taxon>Umbilicariomycetidae</taxon>
        <taxon>Umbilicariales</taxon>
        <taxon>Umbilicariaceae</taxon>
        <taxon>Lasallia</taxon>
    </lineage>
</organism>
<dbReference type="EMBL" id="FWEW01002631">
    <property type="protein sequence ID" value="SLM38641.1"/>
    <property type="molecule type" value="Genomic_DNA"/>
</dbReference>
<dbReference type="InterPro" id="IPR027417">
    <property type="entry name" value="P-loop_NTPase"/>
</dbReference>
<accession>A0A1W5D6H9</accession>
<sequence>MYKSAPNGPGFEDYCRVKMMLHHPFSEPSELRMPNEVGEQTYVAAYRLCQLDHYGQHDTDPLDVKAEEEAEPDEDFTPTQYESEPEEECGPQNPFVELAARRGGEGADRYSQNNARDLGNRPEDLAYDWHSSDYLFERFGEQLDFLTLAKLLPECIRRTRNDPGTLTEAQRVVFNRLYNHCQDQFSGGTPAQLLMHVDGPAGTGKSYLIDMISTYLFDMAEQHGQPDPVLRAAPTGVAAFGIQGQTLHRLIRLPVWKLFEPLSNSVLLRLQQLYQHCHYLIIDEKSMIGLPELYQIDARLKQIFPNRSEEPFGGMNILLCGDFYQLPPVGASPLYDTRPAMKIELTTAKELYQRFDETVRLAQIMRQQGEDNGSIQFRTLLQGLRLGEMADENCQFLQQRVEDNLPLNVRTTFKDSLRIYPTRAAVCDYNFAALRKCGCPVLRIEAKHQPSAAKNSSEEDAQGLYPELLLSKGCRLMITSNLLTAFGLVNGTLGTLYDMALIHSEAARRGALEEHRSIKLSTYGILFMGTPHQGGSGVHLGELMLKVASIFVTADDKILKHLERDSEWLQQQLGQYAPISNDFVTKFAYEMFPTRIALGKAIMIVPQASAVVPGATNAEPVAIPADHLNMVKFASRQNGGYEKVSGHLQLLAEEAPEAIGARWEEQDRIRKAQANVKEDFTVPFSLSGIPETENFVGRKEELAKIKEAFQGDGSQRTIVFLHGLGGIGKTQLAVTFVKEHRDTYSAIF</sequence>
<name>A0A1W5D6H9_9LECA</name>
<dbReference type="Gene3D" id="3.40.50.300">
    <property type="entry name" value="P-loop containing nucleotide triphosphate hydrolases"/>
    <property type="match status" value="2"/>
</dbReference>
<keyword evidence="5" id="KW-1185">Reference proteome</keyword>
<dbReference type="InterPro" id="IPR051055">
    <property type="entry name" value="PIF1_helicase"/>
</dbReference>
<dbReference type="SUPFAM" id="SSF52540">
    <property type="entry name" value="P-loop containing nucleoside triphosphate hydrolases"/>
    <property type="match status" value="3"/>
</dbReference>
<dbReference type="PANTHER" id="PTHR47642">
    <property type="entry name" value="ATP-DEPENDENT DNA HELICASE"/>
    <property type="match status" value="1"/>
</dbReference>
<evidence type="ECO:0000256" key="2">
    <source>
        <dbReference type="SAM" id="MobiDB-lite"/>
    </source>
</evidence>
<comment type="catalytic activity">
    <reaction evidence="1">
        <text>ATP + H2O = ADP + phosphate + H(+)</text>
        <dbReference type="Rhea" id="RHEA:13065"/>
        <dbReference type="ChEBI" id="CHEBI:15377"/>
        <dbReference type="ChEBI" id="CHEBI:15378"/>
        <dbReference type="ChEBI" id="CHEBI:30616"/>
        <dbReference type="ChEBI" id="CHEBI:43474"/>
        <dbReference type="ChEBI" id="CHEBI:456216"/>
        <dbReference type="EC" id="5.6.2.3"/>
    </reaction>
</comment>
<feature type="domain" description="DNA helicase Pif1-like DEAD-box helicase" evidence="3">
    <location>
        <begin position="166"/>
        <end position="393"/>
    </location>
</feature>
<keyword evidence="1" id="KW-0067">ATP-binding</keyword>
<keyword evidence="1" id="KW-0347">Helicase</keyword>
<dbReference type="EC" id="5.6.2.3" evidence="1"/>
<dbReference type="GO" id="GO:0005524">
    <property type="term" value="F:ATP binding"/>
    <property type="evidence" value="ECO:0007669"/>
    <property type="project" value="UniProtKB-KW"/>
</dbReference>
<dbReference type="GO" id="GO:0000723">
    <property type="term" value="P:telomere maintenance"/>
    <property type="evidence" value="ECO:0007669"/>
    <property type="project" value="InterPro"/>
</dbReference>
<dbReference type="GO" id="GO:0016887">
    <property type="term" value="F:ATP hydrolysis activity"/>
    <property type="evidence" value="ECO:0007669"/>
    <property type="project" value="RHEA"/>
</dbReference>
<keyword evidence="1" id="KW-0234">DNA repair</keyword>
<keyword evidence="1 4" id="KW-0378">Hydrolase</keyword>
<evidence type="ECO:0000313" key="5">
    <source>
        <dbReference type="Proteomes" id="UP000192927"/>
    </source>
</evidence>
<protein>
    <recommendedName>
        <fullName evidence="1">ATP-dependent DNA helicase</fullName>
        <ecNumber evidence="1">5.6.2.3</ecNumber>
    </recommendedName>
</protein>
<dbReference type="Proteomes" id="UP000192927">
    <property type="component" value="Unassembled WGS sequence"/>
</dbReference>
<feature type="region of interest" description="Disordered" evidence="2">
    <location>
        <begin position="66"/>
        <end position="91"/>
    </location>
</feature>
<dbReference type="GO" id="GO:0006281">
    <property type="term" value="P:DNA repair"/>
    <property type="evidence" value="ECO:0007669"/>
    <property type="project" value="UniProtKB-KW"/>
</dbReference>
<keyword evidence="1" id="KW-0233">DNA recombination</keyword>
<proteinExistence type="inferred from homology"/>
<dbReference type="InterPro" id="IPR010285">
    <property type="entry name" value="DNA_helicase_pif1-like_DEAD"/>
</dbReference>
<dbReference type="Pfam" id="PF05970">
    <property type="entry name" value="PIF1"/>
    <property type="match status" value="1"/>
</dbReference>
<comment type="cofactor">
    <cofactor evidence="1">
        <name>Mg(2+)</name>
        <dbReference type="ChEBI" id="CHEBI:18420"/>
    </cofactor>
</comment>
<evidence type="ECO:0000313" key="4">
    <source>
        <dbReference type="EMBL" id="SLM38641.1"/>
    </source>
</evidence>
<evidence type="ECO:0000259" key="3">
    <source>
        <dbReference type="Pfam" id="PF05970"/>
    </source>
</evidence>
<keyword evidence="1" id="KW-0227">DNA damage</keyword>
<dbReference type="GO" id="GO:0043139">
    <property type="term" value="F:5'-3' DNA helicase activity"/>
    <property type="evidence" value="ECO:0007669"/>
    <property type="project" value="UniProtKB-EC"/>
</dbReference>
<keyword evidence="1" id="KW-0547">Nucleotide-binding</keyword>